<dbReference type="Gene3D" id="2.60.200.20">
    <property type="match status" value="1"/>
</dbReference>
<accession>A0A1I4DRY1</accession>
<dbReference type="EMBL" id="FOSK01000012">
    <property type="protein sequence ID" value="SFK96135.1"/>
    <property type="molecule type" value="Genomic_DNA"/>
</dbReference>
<dbReference type="InterPro" id="IPR000253">
    <property type="entry name" value="FHA_dom"/>
</dbReference>
<dbReference type="RefSeq" id="WP_093522462.1">
    <property type="nucleotide sequence ID" value="NZ_FOSK01000012.1"/>
</dbReference>
<dbReference type="InterPro" id="IPR017735">
    <property type="entry name" value="T6SS_FHA"/>
</dbReference>
<dbReference type="InterPro" id="IPR046883">
    <property type="entry name" value="T6SS_FHA_C"/>
</dbReference>
<name>A0A1I4DRY1_9HYPH</name>
<protein>
    <submittedName>
        <fullName evidence="3">FHA domain protein</fullName>
    </submittedName>
</protein>
<dbReference type="SUPFAM" id="SSF49879">
    <property type="entry name" value="SMAD/FHA domain"/>
    <property type="match status" value="1"/>
</dbReference>
<organism evidence="3 4">
    <name type="scientific">Pseudovibrio ascidiaceicola</name>
    <dbReference type="NCBI Taxonomy" id="285279"/>
    <lineage>
        <taxon>Bacteria</taxon>
        <taxon>Pseudomonadati</taxon>
        <taxon>Pseudomonadota</taxon>
        <taxon>Alphaproteobacteria</taxon>
        <taxon>Hyphomicrobiales</taxon>
        <taxon>Stappiaceae</taxon>
        <taxon>Pseudovibrio</taxon>
    </lineage>
</organism>
<dbReference type="CDD" id="cd00060">
    <property type="entry name" value="FHA"/>
    <property type="match status" value="1"/>
</dbReference>
<dbReference type="PROSITE" id="PS50006">
    <property type="entry name" value="FHA_DOMAIN"/>
    <property type="match status" value="1"/>
</dbReference>
<reference evidence="3 4" key="1">
    <citation type="submission" date="2016-10" db="EMBL/GenBank/DDBJ databases">
        <authorList>
            <person name="Varghese N."/>
            <person name="Submissions S."/>
        </authorList>
    </citation>
    <scope>NUCLEOTIDE SEQUENCE [LARGE SCALE GENOMIC DNA]</scope>
    <source>
        <strain evidence="3 4">DSM 16392</strain>
    </source>
</reference>
<evidence type="ECO:0000259" key="2">
    <source>
        <dbReference type="PROSITE" id="PS50006"/>
    </source>
</evidence>
<dbReference type="Pfam" id="PF20232">
    <property type="entry name" value="T6SS_FHA_C"/>
    <property type="match status" value="1"/>
</dbReference>
<comment type="caution">
    <text evidence="3">The sequence shown here is derived from an EMBL/GenBank/DDBJ whole genome shotgun (WGS) entry which is preliminary data.</text>
</comment>
<dbReference type="NCBIfam" id="TIGR03354">
    <property type="entry name" value="VI_FHA"/>
    <property type="match status" value="1"/>
</dbReference>
<dbReference type="InterPro" id="IPR008984">
    <property type="entry name" value="SMAD_FHA_dom_sf"/>
</dbReference>
<evidence type="ECO:0000313" key="4">
    <source>
        <dbReference type="Proteomes" id="UP000199598"/>
    </source>
</evidence>
<sequence length="499" mass="55493">MKLVLVINNTSTLENGSKATATFDKAGGNIGSGEQCHWQLLDRRSSVSREHVRVFFQDGVYCAEAVSDEGIIVNGSNRPIPTGQRFRVSDGDIWKVGAFKLTTYVVAEGSELEDQSEQWAGRFAAIDTIVSGRLQDEDEHTQDNIEYILADRLESDLSEDFFAGNQRAGALACDPVEVLDQQDDEGLPGNQDPLSQLNHDSKPDQQELDEDLLSTLGLQPENSGKALGVDDPQAHHRLMIMPQAKGNHTMTNTGTEPVDPDMDSYLESLTNSGGQEMLVSDIQETERWHGSVALSETGEEGMVDHVVLRPLLTALGLPAGDMSLPEANRITQDVGAALKTAIAGLMAIHTQQWEDRSSMNDTHLHPVEDNPIRLAQSPEQAIEDLLLVQSPVHLNAPSAIEESLMQIELHEKASRVAADEALEAVLLGLSPENLKKRFARYKGHAPRTGDLDGWNWQMYEHYYHEMRSGRQRGLTRMFWEVFRQVYDREMRSQQLYAAE</sequence>
<gene>
    <name evidence="3" type="ORF">SAMN04488518_112156</name>
</gene>
<feature type="region of interest" description="Disordered" evidence="1">
    <location>
        <begin position="181"/>
        <end position="206"/>
    </location>
</feature>
<dbReference type="Pfam" id="PF00498">
    <property type="entry name" value="FHA"/>
    <property type="match status" value="1"/>
</dbReference>
<keyword evidence="4" id="KW-1185">Reference proteome</keyword>
<evidence type="ECO:0000313" key="3">
    <source>
        <dbReference type="EMBL" id="SFK96135.1"/>
    </source>
</evidence>
<dbReference type="Proteomes" id="UP000199598">
    <property type="component" value="Unassembled WGS sequence"/>
</dbReference>
<feature type="domain" description="FHA" evidence="2">
    <location>
        <begin position="28"/>
        <end position="78"/>
    </location>
</feature>
<evidence type="ECO:0000256" key="1">
    <source>
        <dbReference type="SAM" id="MobiDB-lite"/>
    </source>
</evidence>
<proteinExistence type="predicted"/>